<dbReference type="PROSITE" id="PS50102">
    <property type="entry name" value="RRM"/>
    <property type="match status" value="1"/>
</dbReference>
<protein>
    <recommendedName>
        <fullName evidence="3">RRM domain-containing protein</fullName>
    </recommendedName>
</protein>
<dbReference type="Proteomes" id="UP001152797">
    <property type="component" value="Unassembled WGS sequence"/>
</dbReference>
<gene>
    <name evidence="4" type="ORF">C1SCF055_LOCUS29663</name>
</gene>
<dbReference type="Gene3D" id="3.30.70.330">
    <property type="match status" value="1"/>
</dbReference>
<keyword evidence="6" id="KW-1185">Reference proteome</keyword>
<reference evidence="4" key="1">
    <citation type="submission" date="2022-10" db="EMBL/GenBank/DDBJ databases">
        <authorList>
            <person name="Chen Y."/>
            <person name="Dougan E. K."/>
            <person name="Chan C."/>
            <person name="Rhodes N."/>
            <person name="Thang M."/>
        </authorList>
    </citation>
    <scope>NUCLEOTIDE SEQUENCE</scope>
</reference>
<dbReference type="SUPFAM" id="SSF54928">
    <property type="entry name" value="RNA-binding domain, RBD"/>
    <property type="match status" value="1"/>
</dbReference>
<keyword evidence="1 2" id="KW-0694">RNA-binding</keyword>
<proteinExistence type="predicted"/>
<evidence type="ECO:0000256" key="2">
    <source>
        <dbReference type="PROSITE-ProRule" id="PRU00176"/>
    </source>
</evidence>
<dbReference type="EMBL" id="CAMXCT010003334">
    <property type="protein sequence ID" value="CAI4003833.1"/>
    <property type="molecule type" value="Genomic_DNA"/>
</dbReference>
<dbReference type="InterPro" id="IPR034168">
    <property type="entry name" value="PPIE_RRM"/>
</dbReference>
<dbReference type="PANTHER" id="PTHR48037:SF1">
    <property type="entry name" value="RRM DOMAIN-CONTAINING PROTEIN"/>
    <property type="match status" value="1"/>
</dbReference>
<evidence type="ECO:0000313" key="4">
    <source>
        <dbReference type="EMBL" id="CAI4003833.1"/>
    </source>
</evidence>
<dbReference type="EMBL" id="CAMXCT030003334">
    <property type="protein sequence ID" value="CAL4791145.1"/>
    <property type="molecule type" value="Genomic_DNA"/>
</dbReference>
<dbReference type="AlphaFoldDB" id="A0A9P1G8A5"/>
<dbReference type="EMBL" id="CAMXCT020003334">
    <property type="protein sequence ID" value="CAL1157208.1"/>
    <property type="molecule type" value="Genomic_DNA"/>
</dbReference>
<reference evidence="5 6" key="2">
    <citation type="submission" date="2024-05" db="EMBL/GenBank/DDBJ databases">
        <authorList>
            <person name="Chen Y."/>
            <person name="Shah S."/>
            <person name="Dougan E. K."/>
            <person name="Thang M."/>
            <person name="Chan C."/>
        </authorList>
    </citation>
    <scope>NUCLEOTIDE SEQUENCE [LARGE SCALE GENOMIC DNA]</scope>
</reference>
<organism evidence="4">
    <name type="scientific">Cladocopium goreaui</name>
    <dbReference type="NCBI Taxonomy" id="2562237"/>
    <lineage>
        <taxon>Eukaryota</taxon>
        <taxon>Sar</taxon>
        <taxon>Alveolata</taxon>
        <taxon>Dinophyceae</taxon>
        <taxon>Suessiales</taxon>
        <taxon>Symbiodiniaceae</taxon>
        <taxon>Cladocopium</taxon>
    </lineage>
</organism>
<evidence type="ECO:0000313" key="5">
    <source>
        <dbReference type="EMBL" id="CAL4791145.1"/>
    </source>
</evidence>
<dbReference type="Pfam" id="PF00076">
    <property type="entry name" value="RRM_1"/>
    <property type="match status" value="1"/>
</dbReference>
<sequence length="871" mass="99373">MASANILKRTVYVGGLDEQVDRKVLEEAFVRFGELKTVEIPLDLKTGKHRGFGFVEFMELDDAQDAIDNMHHAELYGRVIKVNLARAPKNTPTTESNRPIWADDFFYRKKLKEMRFAVDVLDTTMEHGCCGAGSPSSPEDIETQIGISKTFFGRLKSGRLSSRVCAMVNDAIYVAMFFCLSLPFVVAADFATCGASDEWTAFRGQVLTRPGGVSPALAKRARSLVKRWKLPAQQWVKMLVGSRMSSASSEVDPVASAPGGCGASVDTSRGVLANETNGGFHPYHLLSLANDHSSWKKEDFIRWKRDFCYLGYVVALYIRAGESYAKAEQLTSNFSNETDGKETVELLSKARQDLMKASSMLGRCREMDFLDRETWGILSLDIDVNLLRVGREVSGSFGPWRGMAEEFPAEYKNARQNLWHALSLGAHFRQTVEKQVAMGVAQGHLQLGPRPVVRGRAMEVALFAMPVWYVTEFVAGLLLWRFPALAMTIYAAPLGGYNMPRSNELRDLVEPYLEEVAELRPLELIDGYCCDWSLVTWDLVLQALSRWVLRLASDVLICGGPLWICLVLRQARPRLPLLAHCLTFQDLDLPLPFPERVRWVHNEVAKTFGRSDSSAVLIQDDLQRVHYSMTYDFSMSGNFSSAGQLSFFQMPYIQARYSQRRAKELIFLREGTTKRWTNSLRGHLWYKKLQELVAEEHDPNMRWRFLKDEALRIPYTEIAEHVAAIFFPGIGHAKLTLHELRSMAMPTLLPAKSLMYRVEELILDSRQPYSGSYDGCYDTSPPLRVAAPWVLPLCGWRRHAYFMEWSSFYRYPYFLQFESIGHLLQLVKSFTLPELWARSVNMRRYNEQRRQEEVRWFTNVVAMLSLRVQED</sequence>
<dbReference type="InterPro" id="IPR000504">
    <property type="entry name" value="RRM_dom"/>
</dbReference>
<dbReference type="InterPro" id="IPR035979">
    <property type="entry name" value="RBD_domain_sf"/>
</dbReference>
<dbReference type="CDD" id="cd12347">
    <property type="entry name" value="RRM_PPIE"/>
    <property type="match status" value="1"/>
</dbReference>
<dbReference type="PANTHER" id="PTHR48037">
    <property type="entry name" value="ATPASE E1"/>
    <property type="match status" value="1"/>
</dbReference>
<comment type="caution">
    <text evidence="4">The sequence shown here is derived from an EMBL/GenBank/DDBJ whole genome shotgun (WGS) entry which is preliminary data.</text>
</comment>
<dbReference type="GO" id="GO:0003723">
    <property type="term" value="F:RNA binding"/>
    <property type="evidence" value="ECO:0007669"/>
    <property type="project" value="UniProtKB-UniRule"/>
</dbReference>
<evidence type="ECO:0000313" key="6">
    <source>
        <dbReference type="Proteomes" id="UP001152797"/>
    </source>
</evidence>
<dbReference type="OrthoDB" id="193499at2759"/>
<dbReference type="SMART" id="SM00360">
    <property type="entry name" value="RRM"/>
    <property type="match status" value="1"/>
</dbReference>
<evidence type="ECO:0000256" key="1">
    <source>
        <dbReference type="ARBA" id="ARBA00022884"/>
    </source>
</evidence>
<evidence type="ECO:0000259" key="3">
    <source>
        <dbReference type="PROSITE" id="PS50102"/>
    </source>
</evidence>
<feature type="domain" description="RRM" evidence="3">
    <location>
        <begin position="9"/>
        <end position="87"/>
    </location>
</feature>
<name>A0A9P1G8A5_9DINO</name>
<accession>A0A9P1G8A5</accession>
<dbReference type="InterPro" id="IPR012677">
    <property type="entry name" value="Nucleotide-bd_a/b_plait_sf"/>
</dbReference>